<evidence type="ECO:0000313" key="2">
    <source>
        <dbReference type="Proteomes" id="UP001139522"/>
    </source>
</evidence>
<gene>
    <name evidence="1" type="ORF">M3I01_013760</name>
</gene>
<dbReference type="Proteomes" id="UP001139522">
    <property type="component" value="Unassembled WGS sequence"/>
</dbReference>
<dbReference type="Pfam" id="PF11279">
    <property type="entry name" value="DUF3080"/>
    <property type="match status" value="1"/>
</dbReference>
<dbReference type="RefSeq" id="WP_255896455.1">
    <property type="nucleotide sequence ID" value="NZ_JAMZEG020000003.1"/>
</dbReference>
<evidence type="ECO:0000313" key="1">
    <source>
        <dbReference type="EMBL" id="MDE8603965.1"/>
    </source>
</evidence>
<proteinExistence type="predicted"/>
<keyword evidence="2" id="KW-1185">Reference proteome</keyword>
<dbReference type="PROSITE" id="PS51257">
    <property type="entry name" value="PROKAR_LIPOPROTEIN"/>
    <property type="match status" value="1"/>
</dbReference>
<name>A0ABT5WGN3_9GAMM</name>
<reference evidence="1" key="1">
    <citation type="submission" date="2023-01" db="EMBL/GenBank/DDBJ databases">
        <title>Psychroserpens sp. MSW6 and Marinomonas sp. RSW2, isolated from seawater.</title>
        <authorList>
            <person name="Kristyanto S."/>
            <person name="Jung J."/>
            <person name="Kim J.M."/>
            <person name="Jeon C.O."/>
        </authorList>
    </citation>
    <scope>NUCLEOTIDE SEQUENCE</scope>
    <source>
        <strain evidence="1">RSW2</strain>
    </source>
</reference>
<organism evidence="1 2">
    <name type="scientific">Marinomonas maritima</name>
    <dbReference type="NCBI Taxonomy" id="2940935"/>
    <lineage>
        <taxon>Bacteria</taxon>
        <taxon>Pseudomonadati</taxon>
        <taxon>Pseudomonadota</taxon>
        <taxon>Gammaproteobacteria</taxon>
        <taxon>Oceanospirillales</taxon>
        <taxon>Oceanospirillaceae</taxon>
        <taxon>Marinomonas</taxon>
    </lineage>
</organism>
<comment type="caution">
    <text evidence="1">The sequence shown here is derived from an EMBL/GenBank/DDBJ whole genome shotgun (WGS) entry which is preliminary data.</text>
</comment>
<dbReference type="InterPro" id="IPR021431">
    <property type="entry name" value="DUF3080"/>
</dbReference>
<sequence>MLVKPFLAMILLSSIILVAFSGCDARFKPETVLSGYLTDLNRSQSLSIPSPAIVMPMSLPALRDRQKVLSTFDIGLLDFLSLQYCDVGMVAGKKNSILGKVMPDSQRFLYELDIIRAIESCDITDVDLAKELGRMAQQKRLELPVAFGNALFNGAEGKAFFSLSNGFIPLGYSSADQQALLGALHRLVDIGKGLSDLPKVDADVFEGDLKTLMDSEYAGRLLYTLAQITRYLTSVSNEVGGLDSATCGPSMAYIKQQFEVHYVNIIQPYMGRINHSAYQVLPLLNQLAELSVPLSAEMSVFLNQFSLTKSGTEWLRYQQSSQSHAKNWSRLFDLCAISLKG</sequence>
<dbReference type="EMBL" id="JAMZEG020000003">
    <property type="protein sequence ID" value="MDE8603965.1"/>
    <property type="molecule type" value="Genomic_DNA"/>
</dbReference>
<protein>
    <submittedName>
        <fullName evidence="1">DUF3080 family protein</fullName>
    </submittedName>
</protein>
<accession>A0ABT5WGN3</accession>